<organism evidence="2 3">
    <name type="scientific">Algoriphagus sanaruensis</name>
    <dbReference type="NCBI Taxonomy" id="1727163"/>
    <lineage>
        <taxon>Bacteria</taxon>
        <taxon>Pseudomonadati</taxon>
        <taxon>Bacteroidota</taxon>
        <taxon>Cytophagia</taxon>
        <taxon>Cytophagales</taxon>
        <taxon>Cyclobacteriaceae</taxon>
        <taxon>Algoriphagus</taxon>
    </lineage>
</organism>
<reference evidence="3" key="1">
    <citation type="submission" date="2015-09" db="EMBL/GenBank/DDBJ databases">
        <title>Complete sequence of Algoriphagus sp. M8-2.</title>
        <authorList>
            <person name="Shintani M."/>
        </authorList>
    </citation>
    <scope>NUCLEOTIDE SEQUENCE [LARGE SCALE GENOMIC DNA]</scope>
    <source>
        <strain evidence="3">M8-2</strain>
    </source>
</reference>
<name>A0A142ELE9_9BACT</name>
<feature type="coiled-coil region" evidence="1">
    <location>
        <begin position="16"/>
        <end position="43"/>
    </location>
</feature>
<dbReference type="KEGG" id="alm:AO498_05985"/>
<dbReference type="OrthoDB" id="667380at2"/>
<dbReference type="RefSeq" id="WP_067544740.1">
    <property type="nucleotide sequence ID" value="NZ_CP012836.1"/>
</dbReference>
<dbReference type="PATRIC" id="fig|1727163.4.peg.1245"/>
<sequence>MVTLRLPKTQIMQVCMDKQQQTIADFEHEILALKQQLRNHEETDSQETRPSPERRELLLRMEHELNFLNYELEVLKSINLEEDLAEIALGAVVVTDQRIFFISVSIERVDVLGEAVIGVSTKSPIYHSMQGKKTGEYFDYGGVRFTILDVY</sequence>
<evidence type="ECO:0000313" key="2">
    <source>
        <dbReference type="EMBL" id="AMQ55954.1"/>
    </source>
</evidence>
<reference evidence="2 3" key="2">
    <citation type="journal article" date="2016" name="Genome Announc.">
        <title>Complete Genome Sequence of Algoriphagus sp. Strain M8-2, Isolated from a Brackish Lake.</title>
        <authorList>
            <person name="Muraguchi Y."/>
            <person name="Kushimoto K."/>
            <person name="Ohtsubo Y."/>
            <person name="Suzuki T."/>
            <person name="Dohra H."/>
            <person name="Kimbara K."/>
            <person name="Shintani M."/>
        </authorList>
    </citation>
    <scope>NUCLEOTIDE SEQUENCE [LARGE SCALE GENOMIC DNA]</scope>
    <source>
        <strain evidence="2 3">M8-2</strain>
    </source>
</reference>
<gene>
    <name evidence="2" type="ORF">AO498_05985</name>
</gene>
<evidence type="ECO:0000256" key="1">
    <source>
        <dbReference type="SAM" id="Coils"/>
    </source>
</evidence>
<dbReference type="EMBL" id="CP012836">
    <property type="protein sequence ID" value="AMQ55954.1"/>
    <property type="molecule type" value="Genomic_DNA"/>
</dbReference>
<accession>A0A142ELE9</accession>
<keyword evidence="3" id="KW-1185">Reference proteome</keyword>
<keyword evidence="1" id="KW-0175">Coiled coil</keyword>
<proteinExistence type="predicted"/>
<dbReference type="AlphaFoldDB" id="A0A142ELE9"/>
<evidence type="ECO:0008006" key="4">
    <source>
        <dbReference type="Google" id="ProtNLM"/>
    </source>
</evidence>
<dbReference type="Proteomes" id="UP000073816">
    <property type="component" value="Chromosome"/>
</dbReference>
<dbReference type="STRING" id="1727163.AO498_05985"/>
<protein>
    <recommendedName>
        <fullName evidence="4">Transcription elongation factor</fullName>
    </recommendedName>
</protein>
<evidence type="ECO:0000313" key="3">
    <source>
        <dbReference type="Proteomes" id="UP000073816"/>
    </source>
</evidence>